<sequence length="128" mass="14622">MEKFRIGSLEQGNNGSIKEFYMKVKRYGKLVEYNEEQLRYFFLRGLSPENQLEVRRCGAELSLVEENSPIEAFIDPGTSINVVKKKYIGLTFHESNIESKIEGFNGLINALGKIDLLTMMESIKTPIP</sequence>
<protein>
    <submittedName>
        <fullName evidence="1">Uncharacterized protein</fullName>
    </submittedName>
</protein>
<name>A0A397GFH1_9GLOM</name>
<gene>
    <name evidence="1" type="ORF">Glove_568g4</name>
</gene>
<keyword evidence="2" id="KW-1185">Reference proteome</keyword>
<reference evidence="1 2" key="1">
    <citation type="submission" date="2018-08" db="EMBL/GenBank/DDBJ databases">
        <title>Genome and evolution of the arbuscular mycorrhizal fungus Diversispora epigaea (formerly Glomus versiforme) and its bacterial endosymbionts.</title>
        <authorList>
            <person name="Sun X."/>
            <person name="Fei Z."/>
            <person name="Harrison M."/>
        </authorList>
    </citation>
    <scope>NUCLEOTIDE SEQUENCE [LARGE SCALE GENOMIC DNA]</scope>
    <source>
        <strain evidence="1 2">IT104</strain>
    </source>
</reference>
<organism evidence="1 2">
    <name type="scientific">Diversispora epigaea</name>
    <dbReference type="NCBI Taxonomy" id="1348612"/>
    <lineage>
        <taxon>Eukaryota</taxon>
        <taxon>Fungi</taxon>
        <taxon>Fungi incertae sedis</taxon>
        <taxon>Mucoromycota</taxon>
        <taxon>Glomeromycotina</taxon>
        <taxon>Glomeromycetes</taxon>
        <taxon>Diversisporales</taxon>
        <taxon>Diversisporaceae</taxon>
        <taxon>Diversispora</taxon>
    </lineage>
</organism>
<accession>A0A397GFH1</accession>
<evidence type="ECO:0000313" key="2">
    <source>
        <dbReference type="Proteomes" id="UP000266861"/>
    </source>
</evidence>
<dbReference type="Proteomes" id="UP000266861">
    <property type="component" value="Unassembled WGS sequence"/>
</dbReference>
<evidence type="ECO:0000313" key="1">
    <source>
        <dbReference type="EMBL" id="RHZ47743.1"/>
    </source>
</evidence>
<comment type="caution">
    <text evidence="1">The sequence shown here is derived from an EMBL/GenBank/DDBJ whole genome shotgun (WGS) entry which is preliminary data.</text>
</comment>
<proteinExistence type="predicted"/>
<dbReference type="OrthoDB" id="2434051at2759"/>
<dbReference type="AlphaFoldDB" id="A0A397GFH1"/>
<dbReference type="EMBL" id="PQFF01000482">
    <property type="protein sequence ID" value="RHZ47743.1"/>
    <property type="molecule type" value="Genomic_DNA"/>
</dbReference>